<comment type="caution">
    <text evidence="1">The sequence shown here is derived from an EMBL/GenBank/DDBJ whole genome shotgun (WGS) entry which is preliminary data.</text>
</comment>
<evidence type="ECO:0000313" key="1">
    <source>
        <dbReference type="EMBL" id="PRX22834.1"/>
    </source>
</evidence>
<sequence>MPNLVHITQQRNAARLLRGGVAARSRGWDGDRGVYTMAVLSDFTLTHQWTRELRRFNPGVLVAADLRIPDAEPVTVGHYGREPDRLTAAEAVAMLQGLDDPRGYQIFVPRRITPAEVRRVRAIPQGTGWRYVPGSHGRRPCACPMCLAFGTPGSGRLRRRLEPREPRTPKVQLMAGLRAATTSEEIIDALSALAHGRRGGAEELEFLVEHPDPEVRDMLSYVLDSYRGTAARRLKARIVLPEGYGEDD</sequence>
<dbReference type="OrthoDB" id="275217at2"/>
<gene>
    <name evidence="1" type="ORF">CLV67_104362</name>
</gene>
<keyword evidence="2" id="KW-1185">Reference proteome</keyword>
<protein>
    <submittedName>
        <fullName evidence="1">Uncharacterized protein</fullName>
    </submittedName>
</protein>
<dbReference type="EMBL" id="PVMZ01000004">
    <property type="protein sequence ID" value="PRX22834.1"/>
    <property type="molecule type" value="Genomic_DNA"/>
</dbReference>
<accession>A0A2T0KHB0</accession>
<organism evidence="1 2">
    <name type="scientific">Actinoplanes italicus</name>
    <dbReference type="NCBI Taxonomy" id="113567"/>
    <lineage>
        <taxon>Bacteria</taxon>
        <taxon>Bacillati</taxon>
        <taxon>Actinomycetota</taxon>
        <taxon>Actinomycetes</taxon>
        <taxon>Micromonosporales</taxon>
        <taxon>Micromonosporaceae</taxon>
        <taxon>Actinoplanes</taxon>
    </lineage>
</organism>
<dbReference type="RefSeq" id="WP_106317801.1">
    <property type="nucleotide sequence ID" value="NZ_BOMO01000021.1"/>
</dbReference>
<dbReference type="AlphaFoldDB" id="A0A2T0KHB0"/>
<dbReference type="Proteomes" id="UP000239415">
    <property type="component" value="Unassembled WGS sequence"/>
</dbReference>
<evidence type="ECO:0000313" key="2">
    <source>
        <dbReference type="Proteomes" id="UP000239415"/>
    </source>
</evidence>
<name>A0A2T0KHB0_9ACTN</name>
<reference evidence="1 2" key="1">
    <citation type="submission" date="2018-03" db="EMBL/GenBank/DDBJ databases">
        <title>Genomic Encyclopedia of Archaeal and Bacterial Type Strains, Phase II (KMG-II): from individual species to whole genera.</title>
        <authorList>
            <person name="Goeker M."/>
        </authorList>
    </citation>
    <scope>NUCLEOTIDE SEQUENCE [LARGE SCALE GENOMIC DNA]</scope>
    <source>
        <strain evidence="1 2">DSM 43146</strain>
    </source>
</reference>
<proteinExistence type="predicted"/>